<keyword evidence="4" id="KW-1185">Reference proteome</keyword>
<evidence type="ECO:0000313" key="3">
    <source>
        <dbReference type="EMBL" id="MBP1996994.1"/>
    </source>
</evidence>
<evidence type="ECO:0000313" key="4">
    <source>
        <dbReference type="Proteomes" id="UP001519287"/>
    </source>
</evidence>
<dbReference type="Gene3D" id="3.30.230.10">
    <property type="match status" value="1"/>
</dbReference>
<feature type="transmembrane region" description="Helical" evidence="1">
    <location>
        <begin position="48"/>
        <end position="67"/>
    </location>
</feature>
<evidence type="ECO:0000259" key="2">
    <source>
        <dbReference type="PROSITE" id="PS50106"/>
    </source>
</evidence>
<keyword evidence="1" id="KW-1133">Transmembrane helix</keyword>
<proteinExistence type="predicted"/>
<dbReference type="SMART" id="SM00228">
    <property type="entry name" value="PDZ"/>
    <property type="match status" value="1"/>
</dbReference>
<keyword evidence="1" id="KW-0812">Transmembrane</keyword>
<name>A0ABS4JAX1_9BACL</name>
<protein>
    <submittedName>
        <fullName evidence="3">PDZ domain-containing protein</fullName>
    </submittedName>
</protein>
<dbReference type="PROSITE" id="PS50106">
    <property type="entry name" value="PDZ"/>
    <property type="match status" value="1"/>
</dbReference>
<dbReference type="SUPFAM" id="SSF50156">
    <property type="entry name" value="PDZ domain-like"/>
    <property type="match status" value="1"/>
</dbReference>
<evidence type="ECO:0000256" key="1">
    <source>
        <dbReference type="SAM" id="Phobius"/>
    </source>
</evidence>
<dbReference type="InterPro" id="IPR036034">
    <property type="entry name" value="PDZ_sf"/>
</dbReference>
<feature type="transmembrane region" description="Helical" evidence="1">
    <location>
        <begin position="169"/>
        <end position="187"/>
    </location>
</feature>
<dbReference type="InterPro" id="IPR014721">
    <property type="entry name" value="Ribsml_uS5_D2-typ_fold_subgr"/>
</dbReference>
<dbReference type="Gene3D" id="2.30.42.10">
    <property type="match status" value="1"/>
</dbReference>
<dbReference type="Proteomes" id="UP001519287">
    <property type="component" value="Unassembled WGS sequence"/>
</dbReference>
<dbReference type="Pfam" id="PF13180">
    <property type="entry name" value="PDZ_2"/>
    <property type="match status" value="1"/>
</dbReference>
<accession>A0ABS4JAX1</accession>
<keyword evidence="1" id="KW-0472">Membrane</keyword>
<dbReference type="InterPro" id="IPR020568">
    <property type="entry name" value="Ribosomal_Su5_D2-typ_SF"/>
</dbReference>
<dbReference type="Pfam" id="PF05362">
    <property type="entry name" value="Lon_C"/>
    <property type="match status" value="1"/>
</dbReference>
<sequence length="492" mass="53289">MEEGEVVERTQRYYIWGMAAAICIFILGELAWLPDPLRIGSWFWIDDINLVVYLIVAVPLLWLTGAVKGIAAARKRRAAASSSPEAMEAAQGGLNGSRGLGVSDSPRRNRLELLLKLLICVLASSFIVIFIMQPHALIIPAALLALTWLLVCVDIALAEHRMRQRRMPWRAVTTLIVSLALLAGLFWPTSYMVTYPGLTMNMNRYAAVEGGAKRGDIMGVLVFERPAFPADWLYARLFPHYAFEPRESLGMTLGEYDTLVRELKVDANEVGSAVAFREAGVGSGVTLHGARVLQVMPDSPATGQLQAGDVVIQLDGSPVSSVAELIDRMKSVQPGAEVSLVVQRDAEQVAMTVKTKARDDDPKSAVLSIQIQDEVKLDLPRKVAFRPYFAHEGGPSHGAALALTLVDQLTPGGVTNGHRVAVTGTINGDGSVGKIGGIEQKAYTVERAGADVFFVPAGQEAEAKQGSQKLLIVPVATLSDILKWLKEHPRQA</sequence>
<feature type="transmembrane region" description="Helical" evidence="1">
    <location>
        <begin position="113"/>
        <end position="131"/>
    </location>
</feature>
<feature type="domain" description="PDZ" evidence="2">
    <location>
        <begin position="273"/>
        <end position="346"/>
    </location>
</feature>
<organism evidence="3 4">
    <name type="scientific">Paenibacillus eucommiae</name>
    <dbReference type="NCBI Taxonomy" id="1355755"/>
    <lineage>
        <taxon>Bacteria</taxon>
        <taxon>Bacillati</taxon>
        <taxon>Bacillota</taxon>
        <taxon>Bacilli</taxon>
        <taxon>Bacillales</taxon>
        <taxon>Paenibacillaceae</taxon>
        <taxon>Paenibacillus</taxon>
    </lineage>
</organism>
<dbReference type="SUPFAM" id="SSF54211">
    <property type="entry name" value="Ribosomal protein S5 domain 2-like"/>
    <property type="match status" value="1"/>
</dbReference>
<feature type="transmembrane region" description="Helical" evidence="1">
    <location>
        <begin position="12"/>
        <end position="33"/>
    </location>
</feature>
<dbReference type="InterPro" id="IPR008269">
    <property type="entry name" value="Lon_proteolytic"/>
</dbReference>
<dbReference type="InterPro" id="IPR001478">
    <property type="entry name" value="PDZ"/>
</dbReference>
<reference evidence="3 4" key="1">
    <citation type="submission" date="2021-03" db="EMBL/GenBank/DDBJ databases">
        <title>Genomic Encyclopedia of Type Strains, Phase IV (KMG-IV): sequencing the most valuable type-strain genomes for metagenomic binning, comparative biology and taxonomic classification.</title>
        <authorList>
            <person name="Goeker M."/>
        </authorList>
    </citation>
    <scope>NUCLEOTIDE SEQUENCE [LARGE SCALE GENOMIC DNA]</scope>
    <source>
        <strain evidence="3 4">DSM 26048</strain>
    </source>
</reference>
<gene>
    <name evidence="3" type="ORF">J2Z66_008672</name>
</gene>
<dbReference type="RefSeq" id="WP_209979917.1">
    <property type="nucleotide sequence ID" value="NZ_JAGGLB010000064.1"/>
</dbReference>
<dbReference type="EMBL" id="JAGGLB010000064">
    <property type="protein sequence ID" value="MBP1996994.1"/>
    <property type="molecule type" value="Genomic_DNA"/>
</dbReference>
<feature type="transmembrane region" description="Helical" evidence="1">
    <location>
        <begin position="137"/>
        <end position="157"/>
    </location>
</feature>
<comment type="caution">
    <text evidence="3">The sequence shown here is derived from an EMBL/GenBank/DDBJ whole genome shotgun (WGS) entry which is preliminary data.</text>
</comment>